<dbReference type="Pfam" id="PF04231">
    <property type="entry name" value="Endonuclease_1"/>
    <property type="match status" value="1"/>
</dbReference>
<evidence type="ECO:0000256" key="2">
    <source>
        <dbReference type="SAM" id="SignalP"/>
    </source>
</evidence>
<feature type="signal peptide" evidence="2">
    <location>
        <begin position="1"/>
        <end position="18"/>
    </location>
</feature>
<reference evidence="3 4" key="1">
    <citation type="journal article" date="2022" name="Environ. Microbiol. Rep.">
        <title>Eco-phylogenetic analyses reveal divergent evolution of vitamin B12 metabolism in the marine bacterial family 'Psychromonadaceae'.</title>
        <authorList>
            <person name="Jin X."/>
            <person name="Yang Y."/>
            <person name="Cao H."/>
            <person name="Gao B."/>
            <person name="Zhao Z."/>
        </authorList>
    </citation>
    <scope>NUCLEOTIDE SEQUENCE [LARGE SCALE GENOMIC DNA]</scope>
    <source>
        <strain evidence="3 4">MKS20</strain>
    </source>
</reference>
<evidence type="ECO:0000313" key="3">
    <source>
        <dbReference type="EMBL" id="MCE2597338.1"/>
    </source>
</evidence>
<proteinExistence type="inferred from homology"/>
<dbReference type="GO" id="GO:0004519">
    <property type="term" value="F:endonuclease activity"/>
    <property type="evidence" value="ECO:0007669"/>
    <property type="project" value="UniProtKB-KW"/>
</dbReference>
<dbReference type="InterPro" id="IPR007346">
    <property type="entry name" value="Endonuclease-I"/>
</dbReference>
<dbReference type="EMBL" id="JAIMJA010000043">
    <property type="protein sequence ID" value="MCE2597338.1"/>
    <property type="molecule type" value="Genomic_DNA"/>
</dbReference>
<gene>
    <name evidence="3" type="ORF">K6Y31_21435</name>
</gene>
<keyword evidence="3" id="KW-0255">Endonuclease</keyword>
<evidence type="ECO:0000256" key="1">
    <source>
        <dbReference type="ARBA" id="ARBA00006429"/>
    </source>
</evidence>
<comment type="similarity">
    <text evidence="1">Belongs to the EndA/NucM nuclease family.</text>
</comment>
<dbReference type="SUPFAM" id="SSF54060">
    <property type="entry name" value="His-Me finger endonucleases"/>
    <property type="match status" value="1"/>
</dbReference>
<organism evidence="3 4">
    <name type="scientific">Motilimonas cestriensis</name>
    <dbReference type="NCBI Taxonomy" id="2742685"/>
    <lineage>
        <taxon>Bacteria</taxon>
        <taxon>Pseudomonadati</taxon>
        <taxon>Pseudomonadota</taxon>
        <taxon>Gammaproteobacteria</taxon>
        <taxon>Alteromonadales</taxon>
        <taxon>Alteromonadales genera incertae sedis</taxon>
        <taxon>Motilimonas</taxon>
    </lineage>
</organism>
<sequence length="138" mass="15914">MRSCIIFLLLFISLPSSAEIKSFRQAKKAISIIYQQYPVSFYCGCDIKKQGKKLIPDHHSCGYQVRKQKTRAARIEWEHVMPAWEMGHQRQCWQTGGRKNCTRNDKTFKLMEGDMHNLVPAIGAVPVKAFSRHYLAAL</sequence>
<keyword evidence="3" id="KW-0540">Nuclease</keyword>
<keyword evidence="2" id="KW-0732">Signal</keyword>
<name>A0ABS8WG86_9GAMM</name>
<dbReference type="InterPro" id="IPR044925">
    <property type="entry name" value="His-Me_finger_sf"/>
</dbReference>
<accession>A0ABS8WG86</accession>
<dbReference type="Proteomes" id="UP001201273">
    <property type="component" value="Unassembled WGS sequence"/>
</dbReference>
<keyword evidence="4" id="KW-1185">Reference proteome</keyword>
<feature type="chain" id="PRO_5046230442" evidence="2">
    <location>
        <begin position="19"/>
        <end position="138"/>
    </location>
</feature>
<evidence type="ECO:0000313" key="4">
    <source>
        <dbReference type="Proteomes" id="UP001201273"/>
    </source>
</evidence>
<keyword evidence="3" id="KW-0378">Hydrolase</keyword>
<protein>
    <submittedName>
        <fullName evidence="3">Endonuclease</fullName>
    </submittedName>
</protein>
<comment type="caution">
    <text evidence="3">The sequence shown here is derived from an EMBL/GenBank/DDBJ whole genome shotgun (WGS) entry which is preliminary data.</text>
</comment>